<dbReference type="InterPro" id="IPR014001">
    <property type="entry name" value="Helicase_ATP-bd"/>
</dbReference>
<reference evidence="2" key="1">
    <citation type="submission" date="2013-08" db="EMBL/GenBank/DDBJ databases">
        <authorList>
            <person name="Durkin A.S."/>
            <person name="Haft D.R."/>
            <person name="McCorrison J."/>
            <person name="Torralba M."/>
            <person name="Gillis M."/>
            <person name="Haft D.H."/>
            <person name="Methe B."/>
            <person name="Sutton G."/>
            <person name="Nelson K.E."/>
        </authorList>
    </citation>
    <scope>NUCLEOTIDE SEQUENCE [LARGE SCALE GENOMIC DNA]</scope>
    <source>
        <strain evidence="2">F0233</strain>
    </source>
</reference>
<keyword evidence="3" id="KW-1185">Reference proteome</keyword>
<feature type="domain" description="Helicase ATP-binding" evidence="1">
    <location>
        <begin position="202"/>
        <end position="386"/>
    </location>
</feature>
<dbReference type="EMBL" id="ACVN02000055">
    <property type="protein sequence ID" value="ERK61346.1"/>
    <property type="molecule type" value="Genomic_DNA"/>
</dbReference>
<dbReference type="GO" id="GO:0005524">
    <property type="term" value="F:ATP binding"/>
    <property type="evidence" value="ECO:0007669"/>
    <property type="project" value="InterPro"/>
</dbReference>
<dbReference type="InterPro" id="IPR053980">
    <property type="entry name" value="ISP_coupler"/>
</dbReference>
<dbReference type="Proteomes" id="UP000017052">
    <property type="component" value="Unassembled WGS sequence"/>
</dbReference>
<dbReference type="SUPFAM" id="SSF53335">
    <property type="entry name" value="S-adenosyl-L-methionine-dependent methyltransferases"/>
    <property type="match status" value="1"/>
</dbReference>
<accession>U2QXR5</accession>
<dbReference type="InterPro" id="IPR006935">
    <property type="entry name" value="Helicase/UvrB_N"/>
</dbReference>
<dbReference type="GO" id="GO:0003677">
    <property type="term" value="F:DNA binding"/>
    <property type="evidence" value="ECO:0007669"/>
    <property type="project" value="InterPro"/>
</dbReference>
<dbReference type="InterPro" id="IPR029063">
    <property type="entry name" value="SAM-dependent_MTases_sf"/>
</dbReference>
<dbReference type="Gene3D" id="3.40.50.150">
    <property type="entry name" value="Vaccinia Virus protein VP39"/>
    <property type="match status" value="1"/>
</dbReference>
<dbReference type="PROSITE" id="PS00092">
    <property type="entry name" value="N6_MTASE"/>
    <property type="match status" value="1"/>
</dbReference>
<dbReference type="Pfam" id="PF22240">
    <property type="entry name" value="ISP_coupler"/>
    <property type="match status" value="1"/>
</dbReference>
<dbReference type="InterPro" id="IPR050742">
    <property type="entry name" value="Helicase_Restrict-Modif_Enz"/>
</dbReference>
<dbReference type="Gene3D" id="3.40.50.300">
    <property type="entry name" value="P-loop containing nucleotide triphosphate hydrolases"/>
    <property type="match status" value="2"/>
</dbReference>
<dbReference type="SUPFAM" id="SSF52980">
    <property type="entry name" value="Restriction endonuclease-like"/>
    <property type="match status" value="1"/>
</dbReference>
<dbReference type="GeneID" id="95360084"/>
<dbReference type="GO" id="GO:0032259">
    <property type="term" value="P:methylation"/>
    <property type="evidence" value="ECO:0007669"/>
    <property type="project" value="InterPro"/>
</dbReference>
<dbReference type="Gene3D" id="3.40.1350.10">
    <property type="match status" value="1"/>
</dbReference>
<name>U2QXR5_9ACTN</name>
<protein>
    <submittedName>
        <fullName evidence="2">Type III restriction enzyme, res subunit</fullName>
    </submittedName>
</protein>
<dbReference type="PRINTS" id="PR00507">
    <property type="entry name" value="N12N6MTFRASE"/>
</dbReference>
<dbReference type="InterPro" id="IPR039442">
    <property type="entry name" value="Mrr-like_dom"/>
</dbReference>
<dbReference type="CDD" id="cd18785">
    <property type="entry name" value="SF2_C"/>
    <property type="match status" value="1"/>
</dbReference>
<dbReference type="SUPFAM" id="SSF52540">
    <property type="entry name" value="P-loop containing nucleoside triphosphate hydrolases"/>
    <property type="match status" value="2"/>
</dbReference>
<dbReference type="InterPro" id="IPR027417">
    <property type="entry name" value="P-loop_NTPase"/>
</dbReference>
<dbReference type="GO" id="GO:0016787">
    <property type="term" value="F:hydrolase activity"/>
    <property type="evidence" value="ECO:0007669"/>
    <property type="project" value="InterPro"/>
</dbReference>
<dbReference type="SMART" id="SM00490">
    <property type="entry name" value="HELICc"/>
    <property type="match status" value="1"/>
</dbReference>
<dbReference type="PANTHER" id="PTHR47396:SF1">
    <property type="entry name" value="ATP-DEPENDENT HELICASE IRC3-RELATED"/>
    <property type="match status" value="1"/>
</dbReference>
<proteinExistence type="predicted"/>
<gene>
    <name evidence="2" type="ORF">HMPREF0682_1884</name>
</gene>
<dbReference type="InterPro" id="IPR011335">
    <property type="entry name" value="Restrct_endonuc-II-like"/>
</dbReference>
<dbReference type="PANTHER" id="PTHR47396">
    <property type="entry name" value="TYPE I RESTRICTION ENZYME ECOKI R PROTEIN"/>
    <property type="match status" value="1"/>
</dbReference>
<dbReference type="Pfam" id="PF04851">
    <property type="entry name" value="ResIII"/>
    <property type="match status" value="1"/>
</dbReference>
<dbReference type="GO" id="GO:0008168">
    <property type="term" value="F:methyltransferase activity"/>
    <property type="evidence" value="ECO:0007669"/>
    <property type="project" value="InterPro"/>
</dbReference>
<dbReference type="PROSITE" id="PS51192">
    <property type="entry name" value="HELICASE_ATP_BIND_1"/>
    <property type="match status" value="1"/>
</dbReference>
<sequence length="1231" mass="136030">MATRTTIHQVIEDFRGRGSTAERGTRFEQLMAAWFRLDPTLSSEYDEVQAWPDWSHNEHTHDSGIDLVARNAQTGRWTAIQCKFYDPRYSLQKADIDSFFTASGRAWDSIAFDNRIIISTTDRWSSHAERALENQTVPVQRIGLADIAESPIDWMRHDDVEVRFEPRKAVRHSLRPHQKEAVARIQEGFRTHDRGKWISACGTGKTFTSLRLAEQRCAENGGRLTVLFLAPSISLVSQTLREWMAQSQTLIRPFVVCSDTKASKQAEDIAVHDIPLPTTDAGRLAAQMSGIGRRGRQMVVVFSTYQSIDVVARAQRSSDERFDLILCDEAHRTTGVTLPGAGDESAFVKVHDDSYLPADKRLYMTATPRIYGEEAKRKAEDRSALIASMDDETIFGPELHRLGFGEAVERDLLADYKVMILCVANDAVAGPLQGSLANEEHEITLDDAARIVGCWNGLAKRTTDMDFGPNPAPMRRAVAFAQNIKASKAFARAVPDVVDSLIADRNTPDLEVACHHVDGTMNALARSEQLAWLKAPVPENECRVLSNARCLSEGVDVPALDAVLFLSPRNSLVDVVQSVGRVMRRARGKDYGYIILPVAIDANESPETAMRSNKRFKVVWDVLNALRAHDDRFNAMINSIDLDGSTKGRIGIGVFDAVGTGSDEDAEGAAATRTALVAQAPLFALEMRNAILARIVRNVGERDYWDNWADDVVHIHTNQISRIGAILATARRDGGPPAGRFEEFLEGLRANLNESIGEADAIDMLSQHLITRPVFEALFPAGSFAEHNPVSVSMQTMVDALAGQGLEAETADLAGFYDSVRARAAGITTPKGRQTIIHRLYEDFFKKAFPKQAGSFGVVYTPVEIVDFILRAADEVCRSEFGYGISDEGVHVLDPFTGTGTFIVRLLQSGIIAPADLARKYAHELWANEIMLLAYYIACVNIETTNQAIRQCELGPDEQAPYVPFPGATLADTFQITEDGDRADNSLIPVNNERIEAQLRTPIKVIVGNPPYSAGQSSANDDNANLRYPTLDGRIADSYAARSTATNKNSLYDSYIRAFRWAGDRLGEQGVMAFVSNNGWVDGNTADGIRQCFTDEFSHIWVYNLRGNQRTAGETSRREGGKVFGSGARTGVAVLIAAKDPAASGCRLHYWAVPDYQSREEKLTGIDDARLSTVPWREITPNEAGDWINQRSENFDAFPPIGNKNKNESQPPIFRLFSAGLKTNRDAWCYG</sequence>
<dbReference type="Pfam" id="PF13156">
    <property type="entry name" value="Mrr_cat_2"/>
    <property type="match status" value="1"/>
</dbReference>
<dbReference type="RefSeq" id="WP_021796600.1">
    <property type="nucleotide sequence ID" value="NZ_ACVN02000055.1"/>
</dbReference>
<organism evidence="2 3">
    <name type="scientific">Propionibacterium acidifaciens F0233</name>
    <dbReference type="NCBI Taxonomy" id="553198"/>
    <lineage>
        <taxon>Bacteria</taxon>
        <taxon>Bacillati</taxon>
        <taxon>Actinomycetota</taxon>
        <taxon>Actinomycetes</taxon>
        <taxon>Propionibacteriales</taxon>
        <taxon>Propionibacteriaceae</taxon>
        <taxon>Propionibacterium</taxon>
    </lineage>
</organism>
<dbReference type="AlphaFoldDB" id="U2QXR5"/>
<evidence type="ECO:0000313" key="3">
    <source>
        <dbReference type="Proteomes" id="UP000017052"/>
    </source>
</evidence>
<dbReference type="SMART" id="SM00487">
    <property type="entry name" value="DEXDc"/>
    <property type="match status" value="1"/>
</dbReference>
<dbReference type="OrthoDB" id="9776021at2"/>
<comment type="caution">
    <text evidence="2">The sequence shown here is derived from an EMBL/GenBank/DDBJ whole genome shotgun (WGS) entry which is preliminary data.</text>
</comment>
<dbReference type="CDD" id="cd22333">
    <property type="entry name" value="LlaBIII_nuclease-like"/>
    <property type="match status" value="1"/>
</dbReference>
<evidence type="ECO:0000259" key="1">
    <source>
        <dbReference type="PROSITE" id="PS51192"/>
    </source>
</evidence>
<evidence type="ECO:0000313" key="2">
    <source>
        <dbReference type="EMBL" id="ERK61346.1"/>
    </source>
</evidence>
<dbReference type="Pfam" id="PF00271">
    <property type="entry name" value="Helicase_C"/>
    <property type="match status" value="1"/>
</dbReference>
<dbReference type="InterPro" id="IPR002052">
    <property type="entry name" value="DNA_methylase_N6_adenine_CS"/>
</dbReference>
<dbReference type="GO" id="GO:0005829">
    <property type="term" value="C:cytosol"/>
    <property type="evidence" value="ECO:0007669"/>
    <property type="project" value="TreeGrafter"/>
</dbReference>
<dbReference type="InterPro" id="IPR011856">
    <property type="entry name" value="tRNA_endonuc-like_dom_sf"/>
</dbReference>
<dbReference type="InterPro" id="IPR001650">
    <property type="entry name" value="Helicase_C-like"/>
</dbReference>